<keyword evidence="1" id="KW-0472">Membrane</keyword>
<evidence type="ECO:0000256" key="1">
    <source>
        <dbReference type="SAM" id="Phobius"/>
    </source>
</evidence>
<gene>
    <name evidence="2" type="ORF">GDO54_017265</name>
</gene>
<accession>A0AAV3A895</accession>
<feature type="transmembrane region" description="Helical" evidence="1">
    <location>
        <begin position="40"/>
        <end position="61"/>
    </location>
</feature>
<protein>
    <submittedName>
        <fullName evidence="2">Uncharacterized protein</fullName>
    </submittedName>
</protein>
<dbReference type="AlphaFoldDB" id="A0AAV3A895"/>
<evidence type="ECO:0000313" key="2">
    <source>
        <dbReference type="EMBL" id="DBA20492.1"/>
    </source>
</evidence>
<keyword evidence="3" id="KW-1185">Reference proteome</keyword>
<evidence type="ECO:0000313" key="3">
    <source>
        <dbReference type="Proteomes" id="UP001181693"/>
    </source>
</evidence>
<keyword evidence="1" id="KW-0812">Transmembrane</keyword>
<proteinExistence type="predicted"/>
<comment type="caution">
    <text evidence="2">The sequence shown here is derived from an EMBL/GenBank/DDBJ whole genome shotgun (WGS) entry which is preliminary data.</text>
</comment>
<name>A0AAV3A895_PYXAD</name>
<organism evidence="2 3">
    <name type="scientific">Pyxicephalus adspersus</name>
    <name type="common">African bullfrog</name>
    <dbReference type="NCBI Taxonomy" id="30357"/>
    <lineage>
        <taxon>Eukaryota</taxon>
        <taxon>Metazoa</taxon>
        <taxon>Chordata</taxon>
        <taxon>Craniata</taxon>
        <taxon>Vertebrata</taxon>
        <taxon>Euteleostomi</taxon>
        <taxon>Amphibia</taxon>
        <taxon>Batrachia</taxon>
        <taxon>Anura</taxon>
        <taxon>Neobatrachia</taxon>
        <taxon>Ranoidea</taxon>
        <taxon>Pyxicephalidae</taxon>
        <taxon>Pyxicephalinae</taxon>
        <taxon>Pyxicephalus</taxon>
    </lineage>
</organism>
<reference evidence="2" key="1">
    <citation type="thesis" date="2020" institute="ProQuest LLC" country="789 East Eisenhower Parkway, Ann Arbor, MI, USA">
        <title>Comparative Genomics and Chromosome Evolution.</title>
        <authorList>
            <person name="Mudd A.B."/>
        </authorList>
    </citation>
    <scope>NUCLEOTIDE SEQUENCE</scope>
    <source>
        <strain evidence="2">1538</strain>
        <tissue evidence="2">Blood</tissue>
    </source>
</reference>
<sequence length="85" mass="9608">MDLTWGQEPWNCSAQLVASSPGSLPISSSSRHFTTADLQLFASSQILVLWPEIFHVFLFVLLHSSHLKPFFVSIFASPFYAFLVY</sequence>
<keyword evidence="1" id="KW-1133">Transmembrane helix</keyword>
<feature type="transmembrane region" description="Helical" evidence="1">
    <location>
        <begin position="67"/>
        <end position="84"/>
    </location>
</feature>
<dbReference type="EMBL" id="DYDO01000007">
    <property type="protein sequence ID" value="DBA20492.1"/>
    <property type="molecule type" value="Genomic_DNA"/>
</dbReference>
<dbReference type="Proteomes" id="UP001181693">
    <property type="component" value="Unassembled WGS sequence"/>
</dbReference>